<dbReference type="InterPro" id="IPR006026">
    <property type="entry name" value="Peptidase_Metallo"/>
</dbReference>
<keyword evidence="5 6" id="KW-0482">Metalloprotease</keyword>
<feature type="chain" id="PRO_5029935756" description="Metalloendopeptidase" evidence="7">
    <location>
        <begin position="22"/>
        <end position="349"/>
    </location>
</feature>
<dbReference type="CDD" id="cd04280">
    <property type="entry name" value="ZnMc_astacin_like"/>
    <property type="match status" value="1"/>
</dbReference>
<dbReference type="EnsemblMetazoa" id="CLYHEMT008174.1">
    <property type="protein sequence ID" value="CLYHEMP008174.1"/>
    <property type="gene ID" value="CLYHEMG008174"/>
</dbReference>
<comment type="caution">
    <text evidence="6">Lacks conserved residue(s) required for the propagation of feature annotation.</text>
</comment>
<dbReference type="PROSITE" id="PS51864">
    <property type="entry name" value="ASTACIN"/>
    <property type="match status" value="1"/>
</dbReference>
<dbReference type="GeneID" id="136814242"/>
<keyword evidence="3 6" id="KW-0378">Hydrolase</keyword>
<comment type="cofactor">
    <cofactor evidence="6 7">
        <name>Zn(2+)</name>
        <dbReference type="ChEBI" id="CHEBI:29105"/>
    </cofactor>
    <text evidence="6 7">Binds 1 zinc ion per subunit.</text>
</comment>
<keyword evidence="4 6" id="KW-0862">Zinc</keyword>
<evidence type="ECO:0000256" key="6">
    <source>
        <dbReference type="PROSITE-ProRule" id="PRU01211"/>
    </source>
</evidence>
<dbReference type="Pfam" id="PF01400">
    <property type="entry name" value="Astacin"/>
    <property type="match status" value="1"/>
</dbReference>
<dbReference type="AlphaFoldDB" id="A0A7M5V1Z7"/>
<keyword evidence="2 6" id="KW-0479">Metal-binding</keyword>
<dbReference type="GO" id="GO:0008270">
    <property type="term" value="F:zinc ion binding"/>
    <property type="evidence" value="ECO:0007669"/>
    <property type="project" value="UniProtKB-UniRule"/>
</dbReference>
<dbReference type="PANTHER" id="PTHR10127">
    <property type="entry name" value="DISCOIDIN, CUB, EGF, LAMININ , AND ZINC METALLOPROTEASE DOMAIN CONTAINING"/>
    <property type="match status" value="1"/>
</dbReference>
<feature type="signal peptide" evidence="7">
    <location>
        <begin position="1"/>
        <end position="21"/>
    </location>
</feature>
<accession>A0A7M5V1Z7</accession>
<evidence type="ECO:0000259" key="8">
    <source>
        <dbReference type="PROSITE" id="PS51864"/>
    </source>
</evidence>
<keyword evidence="10" id="KW-1185">Reference proteome</keyword>
<dbReference type="PANTHER" id="PTHR10127:SF780">
    <property type="entry name" value="METALLOENDOPEPTIDASE"/>
    <property type="match status" value="1"/>
</dbReference>
<reference evidence="9" key="1">
    <citation type="submission" date="2021-01" db="UniProtKB">
        <authorList>
            <consortium name="EnsemblMetazoa"/>
        </authorList>
    </citation>
    <scope>IDENTIFICATION</scope>
</reference>
<dbReference type="InterPro" id="IPR034035">
    <property type="entry name" value="Astacin-like_dom"/>
</dbReference>
<dbReference type="InterPro" id="IPR024079">
    <property type="entry name" value="MetalloPept_cat_dom_sf"/>
</dbReference>
<dbReference type="Gene3D" id="3.40.390.10">
    <property type="entry name" value="Collagenase (Catalytic Domain)"/>
    <property type="match status" value="1"/>
</dbReference>
<feature type="binding site" evidence="6">
    <location>
        <position position="200"/>
    </location>
    <ligand>
        <name>Zn(2+)</name>
        <dbReference type="ChEBI" id="CHEBI:29105"/>
        <note>catalytic</note>
    </ligand>
</feature>
<dbReference type="OrthoDB" id="291007at2759"/>
<dbReference type="Proteomes" id="UP000594262">
    <property type="component" value="Unplaced"/>
</dbReference>
<sequence length="349" mass="41167">MCRHVGVVTCLLVCMLTRSQGWHLYGNRQSDERLNYQDQRDERLNRLYNDLVEYKKQSNDYQQVNQPINDEDMNKALNKIPENDQLFEGDMVMDNRLREAVLGISKKSVVTGDVKWPNQTLVYEIDANFVNVPLLKEGIHEFETRTCIRFKLRTNEPDYVYYTSKENVCSSNIGKVGGKQEIHIGKDCMVLGTIIHETMHALGFIHEHSRPDRDEYLKVNWENIEKDEWSNFNKYSGFEVSDENVGYNFASLMHYRNDAFTMNGKDTLIAKGDESLKFGQRIKFSVGDVRGINRFYQCHAYLDTPNYNGLFKDYSGVKDEHKEKEKRLENVLNKFRDRFYDRKMRRGYY</sequence>
<evidence type="ECO:0000256" key="4">
    <source>
        <dbReference type="ARBA" id="ARBA00022833"/>
    </source>
</evidence>
<dbReference type="GO" id="GO:0006508">
    <property type="term" value="P:proteolysis"/>
    <property type="evidence" value="ECO:0007669"/>
    <property type="project" value="UniProtKB-KW"/>
</dbReference>
<organism evidence="9 10">
    <name type="scientific">Clytia hemisphaerica</name>
    <dbReference type="NCBI Taxonomy" id="252671"/>
    <lineage>
        <taxon>Eukaryota</taxon>
        <taxon>Metazoa</taxon>
        <taxon>Cnidaria</taxon>
        <taxon>Hydrozoa</taxon>
        <taxon>Hydroidolina</taxon>
        <taxon>Leptothecata</taxon>
        <taxon>Obeliida</taxon>
        <taxon>Clytiidae</taxon>
        <taxon>Clytia</taxon>
    </lineage>
</organism>
<dbReference type="SUPFAM" id="SSF55486">
    <property type="entry name" value="Metalloproteases ('zincins'), catalytic domain"/>
    <property type="match status" value="1"/>
</dbReference>
<dbReference type="RefSeq" id="XP_066926859.1">
    <property type="nucleotide sequence ID" value="XM_067070758.1"/>
</dbReference>
<protein>
    <recommendedName>
        <fullName evidence="7">Metalloendopeptidase</fullName>
        <ecNumber evidence="7">3.4.24.-</ecNumber>
    </recommendedName>
</protein>
<feature type="domain" description="Peptidase M12A" evidence="8">
    <location>
        <begin position="108"/>
        <end position="299"/>
    </location>
</feature>
<feature type="binding site" evidence="6">
    <location>
        <position position="196"/>
    </location>
    <ligand>
        <name>Zn(2+)</name>
        <dbReference type="ChEBI" id="CHEBI:29105"/>
        <note>catalytic</note>
    </ligand>
</feature>
<keyword evidence="1 6" id="KW-0645">Protease</keyword>
<keyword evidence="7" id="KW-0732">Signal</keyword>
<dbReference type="EC" id="3.4.24.-" evidence="7"/>
<dbReference type="PRINTS" id="PR00480">
    <property type="entry name" value="ASTACIN"/>
</dbReference>
<name>A0A7M5V1Z7_9CNID</name>
<evidence type="ECO:0000256" key="2">
    <source>
        <dbReference type="ARBA" id="ARBA00022723"/>
    </source>
</evidence>
<dbReference type="InterPro" id="IPR001506">
    <property type="entry name" value="Peptidase_M12A"/>
</dbReference>
<dbReference type="SMART" id="SM00235">
    <property type="entry name" value="ZnMc"/>
    <property type="match status" value="1"/>
</dbReference>
<proteinExistence type="predicted"/>
<evidence type="ECO:0000256" key="3">
    <source>
        <dbReference type="ARBA" id="ARBA00022801"/>
    </source>
</evidence>
<feature type="active site" evidence="6">
    <location>
        <position position="197"/>
    </location>
</feature>
<evidence type="ECO:0000256" key="7">
    <source>
        <dbReference type="RuleBase" id="RU361183"/>
    </source>
</evidence>
<evidence type="ECO:0000313" key="9">
    <source>
        <dbReference type="EnsemblMetazoa" id="CLYHEMP008174.1"/>
    </source>
</evidence>
<dbReference type="GO" id="GO:0004222">
    <property type="term" value="F:metalloendopeptidase activity"/>
    <property type="evidence" value="ECO:0007669"/>
    <property type="project" value="UniProtKB-UniRule"/>
</dbReference>
<feature type="binding site" evidence="6">
    <location>
        <position position="206"/>
    </location>
    <ligand>
        <name>Zn(2+)</name>
        <dbReference type="ChEBI" id="CHEBI:29105"/>
        <note>catalytic</note>
    </ligand>
</feature>
<evidence type="ECO:0000313" key="10">
    <source>
        <dbReference type="Proteomes" id="UP000594262"/>
    </source>
</evidence>
<evidence type="ECO:0000256" key="5">
    <source>
        <dbReference type="ARBA" id="ARBA00023049"/>
    </source>
</evidence>
<evidence type="ECO:0000256" key="1">
    <source>
        <dbReference type="ARBA" id="ARBA00022670"/>
    </source>
</evidence>